<reference evidence="2 3" key="1">
    <citation type="submission" date="2014-07" db="EMBL/GenBank/DDBJ databases">
        <title>Genome Sequence of Rhodococcus opacus Strain R7, a Biodegrader of Mono- and Polycyclic Aromatic Hydrocarbons.</title>
        <authorList>
            <person name="Di Gennaro P."/>
            <person name="Zampolli J."/>
            <person name="Presti I."/>
            <person name="Cappelletti M."/>
            <person name="D'Ursi P."/>
            <person name="Orro A."/>
            <person name="Mezzelani A."/>
            <person name="Milanesi L."/>
        </authorList>
    </citation>
    <scope>NUCLEOTIDE SEQUENCE [LARGE SCALE GENOMIC DNA]</scope>
    <source>
        <strain evidence="2 3">R7</strain>
    </source>
</reference>
<feature type="region of interest" description="Disordered" evidence="1">
    <location>
        <begin position="358"/>
        <end position="377"/>
    </location>
</feature>
<protein>
    <recommendedName>
        <fullName evidence="4">DUF3500 domain-containing protein</fullName>
    </recommendedName>
</protein>
<sequence>MSALHEAPRTATKLLVTAMGLIDTFDPQQRATAVIDDFDDPRRLNWDIIPKPDRTGIPLHQLDRHQKVLVWDLIRLAVPLRTFTKVLSIPQLEHVLRDYEQDFLGPALQTWRTSDSYFLTFFGRPGFEDTWTLRFLGHHVCLNLTIVDERWISATPVALGAQPTEYDGVLKPLADDEGLAFDLLASLDDEQRGLAVIHDVAPADFVTRQVPRIGAYEYPDHYDLGMPGYTITDADRVALKFVRDRPSGISGAKLSGDQQQALLGLVDCYLERLPEEAGELHRRALRDGGIDRVFFAWAGAQKRGAPHYFRVHTDRYLIEAVNAVGGGNHLHTVLRDFDNDFGHDLLALHAGTDSKWGGGHLSSRTMSSEQSDPHLEP</sequence>
<dbReference type="AlphaFoldDB" id="A0A076EPQ0"/>
<organism evidence="2 3">
    <name type="scientific">Rhodococcus opacus</name>
    <name type="common">Nocardia opaca</name>
    <dbReference type="NCBI Taxonomy" id="37919"/>
    <lineage>
        <taxon>Bacteria</taxon>
        <taxon>Bacillati</taxon>
        <taxon>Actinomycetota</taxon>
        <taxon>Actinomycetes</taxon>
        <taxon>Mycobacteriales</taxon>
        <taxon>Nocardiaceae</taxon>
        <taxon>Rhodococcus</taxon>
    </lineage>
</organism>
<gene>
    <name evidence="2" type="ORF">EP51_21995</name>
</gene>
<evidence type="ECO:0000256" key="1">
    <source>
        <dbReference type="SAM" id="MobiDB-lite"/>
    </source>
</evidence>
<dbReference type="RefSeq" id="WP_128640377.1">
    <property type="nucleotide sequence ID" value="NZ_CP008947.1"/>
</dbReference>
<evidence type="ECO:0008006" key="4">
    <source>
        <dbReference type="Google" id="ProtNLM"/>
    </source>
</evidence>
<dbReference type="eggNOG" id="COG0715">
    <property type="taxonomic scope" value="Bacteria"/>
</dbReference>
<dbReference type="Pfam" id="PF12006">
    <property type="entry name" value="DUF3500"/>
    <property type="match status" value="1"/>
</dbReference>
<dbReference type="PANTHER" id="PTHR37489">
    <property type="entry name" value="DUF3500 DOMAIN-CONTAINING PROTEIN"/>
    <property type="match status" value="1"/>
</dbReference>
<evidence type="ECO:0000313" key="2">
    <source>
        <dbReference type="EMBL" id="AII07177.1"/>
    </source>
</evidence>
<dbReference type="InterPro" id="IPR021889">
    <property type="entry name" value="DUF3500"/>
</dbReference>
<accession>A0A076EPQ0</accession>
<name>A0A076EPQ0_RHOOP</name>
<proteinExistence type="predicted"/>
<dbReference type="PANTHER" id="PTHR37489:SF1">
    <property type="entry name" value="DUF3500 DOMAIN-CONTAINING PROTEIN"/>
    <property type="match status" value="1"/>
</dbReference>
<dbReference type="EMBL" id="CP008947">
    <property type="protein sequence ID" value="AII07177.1"/>
    <property type="molecule type" value="Genomic_DNA"/>
</dbReference>
<dbReference type="Proteomes" id="UP000028488">
    <property type="component" value="Chromosome"/>
</dbReference>
<evidence type="ECO:0000313" key="3">
    <source>
        <dbReference type="Proteomes" id="UP000028488"/>
    </source>
</evidence>